<protein>
    <submittedName>
        <fullName evidence="2">Uncharacterized protein</fullName>
    </submittedName>
</protein>
<dbReference type="EMBL" id="PYHR01000002">
    <property type="protein sequence ID" value="PWD50623.1"/>
    <property type="molecule type" value="Genomic_DNA"/>
</dbReference>
<proteinExistence type="predicted"/>
<dbReference type="Proteomes" id="UP000245166">
    <property type="component" value="Unassembled WGS sequence"/>
</dbReference>
<feature type="compositionally biased region" description="Polar residues" evidence="1">
    <location>
        <begin position="1"/>
        <end position="10"/>
    </location>
</feature>
<sequence length="83" mass="8810">MLGTETTRPGTVTAYEHHDDPTIAGEVEAAGSIEDFPRLLASLEKASPGIALDLASAKVRGYPARLLPAADKKRILAWVRSPA</sequence>
<reference evidence="2 3" key="1">
    <citation type="submission" date="2018-03" db="EMBL/GenBank/DDBJ databases">
        <title>Genome assembly of novel Miniimonas species PCH200.</title>
        <authorList>
            <person name="Thakur V."/>
            <person name="Kumar V."/>
            <person name="Singh D."/>
        </authorList>
    </citation>
    <scope>NUCLEOTIDE SEQUENCE [LARGE SCALE GENOMIC DNA]</scope>
    <source>
        <strain evidence="2 3">PCH200</strain>
    </source>
</reference>
<name>A0A2U1ZUJ1_9MICO</name>
<dbReference type="AlphaFoldDB" id="A0A2U1ZUJ1"/>
<organism evidence="2 3">
    <name type="scientific">Serinibacter arcticus</name>
    <dbReference type="NCBI Taxonomy" id="1655435"/>
    <lineage>
        <taxon>Bacteria</taxon>
        <taxon>Bacillati</taxon>
        <taxon>Actinomycetota</taxon>
        <taxon>Actinomycetes</taxon>
        <taxon>Micrococcales</taxon>
        <taxon>Beutenbergiaceae</taxon>
        <taxon>Serinibacter</taxon>
    </lineage>
</organism>
<evidence type="ECO:0000313" key="2">
    <source>
        <dbReference type="EMBL" id="PWD50623.1"/>
    </source>
</evidence>
<feature type="region of interest" description="Disordered" evidence="1">
    <location>
        <begin position="1"/>
        <end position="21"/>
    </location>
</feature>
<keyword evidence="3" id="KW-1185">Reference proteome</keyword>
<accession>A0A2U1ZUJ1</accession>
<evidence type="ECO:0000256" key="1">
    <source>
        <dbReference type="SAM" id="MobiDB-lite"/>
    </source>
</evidence>
<evidence type="ECO:0000313" key="3">
    <source>
        <dbReference type="Proteomes" id="UP000245166"/>
    </source>
</evidence>
<gene>
    <name evidence="2" type="ORF">C8046_08125</name>
</gene>
<comment type="caution">
    <text evidence="2">The sequence shown here is derived from an EMBL/GenBank/DDBJ whole genome shotgun (WGS) entry which is preliminary data.</text>
</comment>